<feature type="transmembrane region" description="Helical" evidence="17">
    <location>
        <begin position="378"/>
        <end position="397"/>
    </location>
</feature>
<dbReference type="Gene3D" id="3.30.565.10">
    <property type="entry name" value="Histidine kinase-like ATPase, C-terminal domain"/>
    <property type="match status" value="1"/>
</dbReference>
<keyword evidence="7" id="KW-0963">Cytoplasm</keyword>
<evidence type="ECO:0000256" key="11">
    <source>
        <dbReference type="ARBA" id="ARBA00023004"/>
    </source>
</evidence>
<evidence type="ECO:0000256" key="8">
    <source>
        <dbReference type="ARBA" id="ARBA00022679"/>
    </source>
</evidence>
<keyword evidence="20" id="KW-1185">Reference proteome</keyword>
<evidence type="ECO:0000256" key="2">
    <source>
        <dbReference type="ARBA" id="ARBA00001966"/>
    </source>
</evidence>
<dbReference type="SUPFAM" id="SSF55874">
    <property type="entry name" value="ATPase domain of HSP90 chaperone/DNA topoisomerase II/histidine kinase"/>
    <property type="match status" value="1"/>
</dbReference>
<comment type="subcellular location">
    <subcellularLocation>
        <location evidence="3">Cytoplasm</location>
    </subcellularLocation>
</comment>
<keyword evidence="16" id="KW-0802">TPR repeat</keyword>
<dbReference type="RefSeq" id="WP_196294981.1">
    <property type="nucleotide sequence ID" value="NZ_JADQDM010000016.1"/>
</dbReference>
<dbReference type="CDD" id="cd16917">
    <property type="entry name" value="HATPase_UhpB-NarQ-NarX-like"/>
    <property type="match status" value="1"/>
</dbReference>
<evidence type="ECO:0000256" key="7">
    <source>
        <dbReference type="ARBA" id="ARBA00022490"/>
    </source>
</evidence>
<gene>
    <name evidence="19" type="ORF">I2H31_20780</name>
</gene>
<evidence type="ECO:0000313" key="19">
    <source>
        <dbReference type="EMBL" id="MBF9223553.1"/>
    </source>
</evidence>
<evidence type="ECO:0000256" key="17">
    <source>
        <dbReference type="SAM" id="Phobius"/>
    </source>
</evidence>
<evidence type="ECO:0000256" key="4">
    <source>
        <dbReference type="ARBA" id="ARBA00012438"/>
    </source>
</evidence>
<sequence>MRFSSSGGRFLLQVGLGLGGLWLGAAPPACAQTVATSSLADSLNRRRAAAPDTAQLRLLLADANVLRTAEPAEAKRLATLVVQRAGAGHPAPQQAALLLLGRMANAEGDFPAAAESLLQALRLAEQRHDLLGQGSACLGLATTNKNLQKFDQSLEYARRAQALLSQAVQAGDARAAKPLAIAFNNSGTALMGQNRLAAARADFQISLQKARALGDSSVAVLALYNLGGLALRQKHGAEAHRYYRQTLAIDQAEGNEQGQAESWLNLGDALALLHRTAEAEAAYQQALQISRRLHALPIVRVVYNGFASLYEDNGQPAKALQWQRRFQLLNDSLFQEQSTQQVAELQTKYDTEKKDAQNRLQASQLREQQQLIRRRTTLLWAGGLVALLLAGLAYLLVSRRRLRREMEFTQERQQLERLRAAAVLEAEEAERRRIGSDLHDGVGQLLTAAKLNLHALSEELGVPTVGQQAMLQNALDGVEDSFREVRSISHNLMPNALIKRGLAQAVRDFLDKVTPDGRLKINLEVVGLDRGGRLEPTVENVLFRVIQELVQNILKHARATEVTLQIIRHAEELTVLVEDNGVGFDPAALGPDAGIGLKNIESRMAYLGGRANFDATPGHGTSVTLEMPLTNALVG</sequence>
<evidence type="ECO:0000256" key="1">
    <source>
        <dbReference type="ARBA" id="ARBA00000085"/>
    </source>
</evidence>
<dbReference type="EMBL" id="JADQDM010000016">
    <property type="protein sequence ID" value="MBF9223553.1"/>
    <property type="molecule type" value="Genomic_DNA"/>
</dbReference>
<accession>A0ABS0I9C3</accession>
<evidence type="ECO:0000259" key="18">
    <source>
        <dbReference type="PROSITE" id="PS50109"/>
    </source>
</evidence>
<dbReference type="InterPro" id="IPR005467">
    <property type="entry name" value="His_kinase_dom"/>
</dbReference>
<comment type="caution">
    <text evidence="19">The sequence shown here is derived from an EMBL/GenBank/DDBJ whole genome shotgun (WGS) entry which is preliminary data.</text>
</comment>
<dbReference type="PROSITE" id="PS50109">
    <property type="entry name" value="HIS_KIN"/>
    <property type="match status" value="1"/>
</dbReference>
<dbReference type="Pfam" id="PF02518">
    <property type="entry name" value="HATPase_c"/>
    <property type="match status" value="1"/>
</dbReference>
<dbReference type="PANTHER" id="PTHR24421">
    <property type="entry name" value="NITRATE/NITRITE SENSOR PROTEIN NARX-RELATED"/>
    <property type="match status" value="1"/>
</dbReference>
<keyword evidence="11" id="KW-0408">Iron</keyword>
<dbReference type="PROSITE" id="PS50005">
    <property type="entry name" value="TPR"/>
    <property type="match status" value="1"/>
</dbReference>
<comment type="catalytic activity">
    <reaction evidence="1">
        <text>ATP + protein L-histidine = ADP + protein N-phospho-L-histidine.</text>
        <dbReference type="EC" id="2.7.13.3"/>
    </reaction>
</comment>
<evidence type="ECO:0000313" key="20">
    <source>
        <dbReference type="Proteomes" id="UP000618931"/>
    </source>
</evidence>
<keyword evidence="17" id="KW-0472">Membrane</keyword>
<comment type="function">
    <text evidence="14">Member of the two-component regulatory system NreB/NreC involved in the control of dissimilatory nitrate/nitrite reduction in response to oxygen. NreB functions as a direct oxygen sensor histidine kinase which is autophosphorylated, in the absence of oxygen, probably at the conserved histidine residue, and transfers its phosphate group probably to a conserved aspartate residue of NreC. NreB/NreC activates the expression of the nitrate (narGHJI) and nitrite (nir) reductase operons, as well as the putative nitrate transporter gene narT.</text>
</comment>
<evidence type="ECO:0000256" key="12">
    <source>
        <dbReference type="ARBA" id="ARBA00023012"/>
    </source>
</evidence>
<keyword evidence="10 19" id="KW-0418">Kinase</keyword>
<dbReference type="Gene3D" id="1.20.5.1930">
    <property type="match status" value="1"/>
</dbReference>
<reference evidence="19 20" key="1">
    <citation type="submission" date="2020-11" db="EMBL/GenBank/DDBJ databases">
        <authorList>
            <person name="Kim M.K."/>
        </authorList>
    </citation>
    <scope>NUCLEOTIDE SEQUENCE [LARGE SCALE GENOMIC DNA]</scope>
    <source>
        <strain evidence="19 20">BT662</strain>
    </source>
</reference>
<dbReference type="SUPFAM" id="SSF48452">
    <property type="entry name" value="TPR-like"/>
    <property type="match status" value="2"/>
</dbReference>
<dbReference type="InterPro" id="IPR036890">
    <property type="entry name" value="HATPase_C_sf"/>
</dbReference>
<evidence type="ECO:0000256" key="16">
    <source>
        <dbReference type="PROSITE-ProRule" id="PRU00339"/>
    </source>
</evidence>
<organism evidence="19 20">
    <name type="scientific">Hymenobacter ruricola</name>
    <dbReference type="NCBI Taxonomy" id="2791023"/>
    <lineage>
        <taxon>Bacteria</taxon>
        <taxon>Pseudomonadati</taxon>
        <taxon>Bacteroidota</taxon>
        <taxon>Cytophagia</taxon>
        <taxon>Cytophagales</taxon>
        <taxon>Hymenobacteraceae</taxon>
        <taxon>Hymenobacter</taxon>
    </lineage>
</organism>
<evidence type="ECO:0000256" key="10">
    <source>
        <dbReference type="ARBA" id="ARBA00022777"/>
    </source>
</evidence>
<evidence type="ECO:0000256" key="14">
    <source>
        <dbReference type="ARBA" id="ARBA00024827"/>
    </source>
</evidence>
<dbReference type="EC" id="2.7.13.3" evidence="4"/>
<dbReference type="Gene3D" id="1.25.40.10">
    <property type="entry name" value="Tetratricopeptide repeat domain"/>
    <property type="match status" value="2"/>
</dbReference>
<evidence type="ECO:0000256" key="6">
    <source>
        <dbReference type="ARBA" id="ARBA00022485"/>
    </source>
</evidence>
<feature type="repeat" description="TPR" evidence="16">
    <location>
        <begin position="260"/>
        <end position="293"/>
    </location>
</feature>
<dbReference type="SMART" id="SM00028">
    <property type="entry name" value="TPR"/>
    <property type="match status" value="5"/>
</dbReference>
<dbReference type="InterPro" id="IPR011712">
    <property type="entry name" value="Sig_transdc_His_kin_sub3_dim/P"/>
</dbReference>
<dbReference type="Pfam" id="PF13424">
    <property type="entry name" value="TPR_12"/>
    <property type="match status" value="1"/>
</dbReference>
<keyword evidence="12" id="KW-0902">Two-component regulatory system</keyword>
<dbReference type="InterPro" id="IPR004358">
    <property type="entry name" value="Sig_transdc_His_kin-like_C"/>
</dbReference>
<keyword evidence="17" id="KW-1133">Transmembrane helix</keyword>
<dbReference type="PRINTS" id="PR00344">
    <property type="entry name" value="BCTRLSENSOR"/>
</dbReference>
<dbReference type="Proteomes" id="UP000618931">
    <property type="component" value="Unassembled WGS sequence"/>
</dbReference>
<proteinExistence type="predicted"/>
<dbReference type="SMART" id="SM00387">
    <property type="entry name" value="HATPase_c"/>
    <property type="match status" value="1"/>
</dbReference>
<protein>
    <recommendedName>
        <fullName evidence="5">Oxygen sensor histidine kinase NreB</fullName>
        <ecNumber evidence="4">2.7.13.3</ecNumber>
    </recommendedName>
    <alternativeName>
        <fullName evidence="15">Nitrogen regulation protein B</fullName>
    </alternativeName>
</protein>
<evidence type="ECO:0000256" key="5">
    <source>
        <dbReference type="ARBA" id="ARBA00017322"/>
    </source>
</evidence>
<evidence type="ECO:0000256" key="9">
    <source>
        <dbReference type="ARBA" id="ARBA00022723"/>
    </source>
</evidence>
<feature type="domain" description="Histidine kinase" evidence="18">
    <location>
        <begin position="542"/>
        <end position="631"/>
    </location>
</feature>
<keyword evidence="13" id="KW-0411">Iron-sulfur</keyword>
<evidence type="ECO:0000256" key="13">
    <source>
        <dbReference type="ARBA" id="ARBA00023014"/>
    </source>
</evidence>
<comment type="cofactor">
    <cofactor evidence="2">
        <name>[4Fe-4S] cluster</name>
        <dbReference type="ChEBI" id="CHEBI:49883"/>
    </cofactor>
</comment>
<evidence type="ECO:0000256" key="15">
    <source>
        <dbReference type="ARBA" id="ARBA00030800"/>
    </source>
</evidence>
<dbReference type="InterPro" id="IPR019734">
    <property type="entry name" value="TPR_rpt"/>
</dbReference>
<dbReference type="InterPro" id="IPR011990">
    <property type="entry name" value="TPR-like_helical_dom_sf"/>
</dbReference>
<evidence type="ECO:0000256" key="3">
    <source>
        <dbReference type="ARBA" id="ARBA00004496"/>
    </source>
</evidence>
<dbReference type="Pfam" id="PF07730">
    <property type="entry name" value="HisKA_3"/>
    <property type="match status" value="1"/>
</dbReference>
<dbReference type="InterPro" id="IPR003594">
    <property type="entry name" value="HATPase_dom"/>
</dbReference>
<dbReference type="InterPro" id="IPR050482">
    <property type="entry name" value="Sensor_HK_TwoCompSys"/>
</dbReference>
<keyword evidence="8" id="KW-0808">Transferase</keyword>
<dbReference type="GO" id="GO:0016301">
    <property type="term" value="F:kinase activity"/>
    <property type="evidence" value="ECO:0007669"/>
    <property type="project" value="UniProtKB-KW"/>
</dbReference>
<keyword evidence="6" id="KW-0004">4Fe-4S</keyword>
<name>A0ABS0I9C3_9BACT</name>
<keyword evidence="17" id="KW-0812">Transmembrane</keyword>
<keyword evidence="9" id="KW-0479">Metal-binding</keyword>